<keyword evidence="1" id="KW-1133">Transmembrane helix</keyword>
<gene>
    <name evidence="2" type="ORF">Fcan01_18040</name>
</gene>
<comment type="caution">
    <text evidence="2">The sequence shown here is derived from an EMBL/GenBank/DDBJ whole genome shotgun (WGS) entry which is preliminary data.</text>
</comment>
<protein>
    <submittedName>
        <fullName evidence="2">Uncharacterized protein</fullName>
    </submittedName>
</protein>
<keyword evidence="1" id="KW-0812">Transmembrane</keyword>
<feature type="transmembrane region" description="Helical" evidence="1">
    <location>
        <begin position="44"/>
        <end position="62"/>
    </location>
</feature>
<feature type="transmembrane region" description="Helical" evidence="1">
    <location>
        <begin position="176"/>
        <end position="198"/>
    </location>
</feature>
<keyword evidence="3" id="KW-1185">Reference proteome</keyword>
<evidence type="ECO:0000313" key="3">
    <source>
        <dbReference type="Proteomes" id="UP000198287"/>
    </source>
</evidence>
<dbReference type="EMBL" id="LNIX01000013">
    <property type="protein sequence ID" value="OXA47218.1"/>
    <property type="molecule type" value="Genomic_DNA"/>
</dbReference>
<reference evidence="2 3" key="1">
    <citation type="submission" date="2015-12" db="EMBL/GenBank/DDBJ databases">
        <title>The genome of Folsomia candida.</title>
        <authorList>
            <person name="Faddeeva A."/>
            <person name="Derks M.F."/>
            <person name="Anvar Y."/>
            <person name="Smit S."/>
            <person name="Van Straalen N."/>
            <person name="Roelofs D."/>
        </authorList>
    </citation>
    <scope>NUCLEOTIDE SEQUENCE [LARGE SCALE GENOMIC DNA]</scope>
    <source>
        <strain evidence="2 3">VU population</strain>
        <tissue evidence="2">Whole body</tissue>
    </source>
</reference>
<feature type="transmembrane region" description="Helical" evidence="1">
    <location>
        <begin position="118"/>
        <end position="148"/>
    </location>
</feature>
<dbReference type="AlphaFoldDB" id="A0A226DQB7"/>
<sequence>MDKIVPITKKLFKMADFYKCLFVTYDSKKNQIVPASKLNQGINYCWMLVQLFQVVCQVISMATRAASLAQLAMGITLTFGCFIGFMWHLDLRRDNVPAQIWNSIADRKGITTTPQRETIIFICLALMFNGILVVSIVVPLLLAAVVAISPCLPPFLSSLFCRPDNMEWIFDKKIKLGFAIIEFVLYSMGTIAGAYYGVFFQPPAISRLWLDCKTLIESPDIVENQFSVYRKIQIYEKTLNSSIRDRIFLLMALLCPLFQVLAGFASIVAANSGNFSILVVCGMLYCVVLSVTLISFSAAAKVSQITQIWIMSTRAKCKIKVDRKTLKSLVSLRIQFGMNFVEALTPLVVQEFCVQQTTSLLLLR</sequence>
<evidence type="ECO:0000313" key="2">
    <source>
        <dbReference type="EMBL" id="OXA47218.1"/>
    </source>
</evidence>
<feature type="transmembrane region" description="Helical" evidence="1">
    <location>
        <begin position="247"/>
        <end position="269"/>
    </location>
</feature>
<organism evidence="2 3">
    <name type="scientific">Folsomia candida</name>
    <name type="common">Springtail</name>
    <dbReference type="NCBI Taxonomy" id="158441"/>
    <lineage>
        <taxon>Eukaryota</taxon>
        <taxon>Metazoa</taxon>
        <taxon>Ecdysozoa</taxon>
        <taxon>Arthropoda</taxon>
        <taxon>Hexapoda</taxon>
        <taxon>Collembola</taxon>
        <taxon>Entomobryomorpha</taxon>
        <taxon>Isotomoidea</taxon>
        <taxon>Isotomidae</taxon>
        <taxon>Proisotominae</taxon>
        <taxon>Folsomia</taxon>
    </lineage>
</organism>
<proteinExistence type="predicted"/>
<keyword evidence="1" id="KW-0472">Membrane</keyword>
<accession>A0A226DQB7</accession>
<evidence type="ECO:0000256" key="1">
    <source>
        <dbReference type="SAM" id="Phobius"/>
    </source>
</evidence>
<dbReference type="Proteomes" id="UP000198287">
    <property type="component" value="Unassembled WGS sequence"/>
</dbReference>
<feature type="transmembrane region" description="Helical" evidence="1">
    <location>
        <begin position="68"/>
        <end position="89"/>
    </location>
</feature>
<feature type="transmembrane region" description="Helical" evidence="1">
    <location>
        <begin position="275"/>
        <end position="296"/>
    </location>
</feature>
<name>A0A226DQB7_FOLCA</name>